<organism evidence="3">
    <name type="scientific">Ignisphaera aggregans</name>
    <dbReference type="NCBI Taxonomy" id="334771"/>
    <lineage>
        <taxon>Archaea</taxon>
        <taxon>Thermoproteota</taxon>
        <taxon>Thermoprotei</taxon>
        <taxon>Desulfurococcales</taxon>
        <taxon>Desulfurococcaceae</taxon>
        <taxon>Ignisphaera</taxon>
    </lineage>
</organism>
<gene>
    <name evidence="3" type="ORF">ENO26_09670</name>
</gene>
<dbReference type="InterPro" id="IPR029068">
    <property type="entry name" value="Glyas_Bleomycin-R_OHBP_Dase"/>
</dbReference>
<dbReference type="EMBL" id="DSEU01000069">
    <property type="protein sequence ID" value="HEM67812.1"/>
    <property type="molecule type" value="Genomic_DNA"/>
</dbReference>
<sequence>MAYCENGFRKAIQIGIVVRDIEDALNRWCKLLGIEKPRVIETEEWEKTKAMYMGVPTRGRAKLAFIDLDNITIELIQPIDGPSTWESQLSAYGQGVHHIAFVVKDADGCAKKLEGFGGIREQEGLFEGGRYIYVDLLKSLGVRVELLQFFK</sequence>
<dbReference type="GO" id="GO:0046491">
    <property type="term" value="P:L-methylmalonyl-CoA metabolic process"/>
    <property type="evidence" value="ECO:0007669"/>
    <property type="project" value="TreeGrafter"/>
</dbReference>
<protein>
    <submittedName>
        <fullName evidence="3">Glyoxalase</fullName>
    </submittedName>
</protein>
<dbReference type="GO" id="GO:0004493">
    <property type="term" value="F:methylmalonyl-CoA epimerase activity"/>
    <property type="evidence" value="ECO:0007669"/>
    <property type="project" value="TreeGrafter"/>
</dbReference>
<reference evidence="3" key="1">
    <citation type="journal article" date="2020" name="mSystems">
        <title>Genome- and Community-Level Interaction Insights into Carbon Utilization and Element Cycling Functions of Hydrothermarchaeota in Hydrothermal Sediment.</title>
        <authorList>
            <person name="Zhou Z."/>
            <person name="Liu Y."/>
            <person name="Xu W."/>
            <person name="Pan J."/>
            <person name="Luo Z.H."/>
            <person name="Li M."/>
        </authorList>
    </citation>
    <scope>NUCLEOTIDE SEQUENCE [LARGE SCALE GENOMIC DNA]</scope>
    <source>
        <strain evidence="3">SpSt-125</strain>
    </source>
</reference>
<evidence type="ECO:0000259" key="2">
    <source>
        <dbReference type="PROSITE" id="PS51819"/>
    </source>
</evidence>
<dbReference type="SUPFAM" id="SSF54593">
    <property type="entry name" value="Glyoxalase/Bleomycin resistance protein/Dihydroxybiphenyl dioxygenase"/>
    <property type="match status" value="1"/>
</dbReference>
<dbReference type="Pfam" id="PF13669">
    <property type="entry name" value="Glyoxalase_4"/>
    <property type="match status" value="1"/>
</dbReference>
<dbReference type="InterPro" id="IPR051785">
    <property type="entry name" value="MMCE/EMCE_epimerase"/>
</dbReference>
<dbReference type="AlphaFoldDB" id="A0A7J2U6G9"/>
<name>A0A7J2U6G9_9CREN</name>
<comment type="caution">
    <text evidence="3">The sequence shown here is derived from an EMBL/GenBank/DDBJ whole genome shotgun (WGS) entry which is preliminary data.</text>
</comment>
<dbReference type="PANTHER" id="PTHR43048">
    <property type="entry name" value="METHYLMALONYL-COA EPIMERASE"/>
    <property type="match status" value="1"/>
</dbReference>
<evidence type="ECO:0000256" key="1">
    <source>
        <dbReference type="ARBA" id="ARBA00022723"/>
    </source>
</evidence>
<dbReference type="PROSITE" id="PS51819">
    <property type="entry name" value="VOC"/>
    <property type="match status" value="1"/>
</dbReference>
<dbReference type="PANTHER" id="PTHR43048:SF3">
    <property type="entry name" value="METHYLMALONYL-COA EPIMERASE, MITOCHONDRIAL"/>
    <property type="match status" value="1"/>
</dbReference>
<accession>A0A7J2U6G9</accession>
<dbReference type="GO" id="GO:0046872">
    <property type="term" value="F:metal ion binding"/>
    <property type="evidence" value="ECO:0007669"/>
    <property type="project" value="UniProtKB-KW"/>
</dbReference>
<proteinExistence type="predicted"/>
<dbReference type="InterPro" id="IPR037523">
    <property type="entry name" value="VOC_core"/>
</dbReference>
<keyword evidence="1" id="KW-0479">Metal-binding</keyword>
<feature type="domain" description="VOC" evidence="2">
    <location>
        <begin position="10"/>
        <end position="149"/>
    </location>
</feature>
<evidence type="ECO:0000313" key="3">
    <source>
        <dbReference type="EMBL" id="HEM67812.1"/>
    </source>
</evidence>
<dbReference type="Gene3D" id="3.10.180.10">
    <property type="entry name" value="2,3-Dihydroxybiphenyl 1,2-Dioxygenase, domain 1"/>
    <property type="match status" value="1"/>
</dbReference>